<gene>
    <name evidence="2" type="ORF">ACFQ5G_04460</name>
</gene>
<dbReference type="EMBL" id="JBHTMK010000005">
    <property type="protein sequence ID" value="MFD1364595.1"/>
    <property type="molecule type" value="Genomic_DNA"/>
</dbReference>
<feature type="domain" description="N-acetyltransferase" evidence="1">
    <location>
        <begin position="110"/>
        <end position="166"/>
    </location>
</feature>
<comment type="caution">
    <text evidence="2">The sequence shown here is derived from an EMBL/GenBank/DDBJ whole genome shotgun (WGS) entry which is preliminary data.</text>
</comment>
<dbReference type="GO" id="GO:0016746">
    <property type="term" value="F:acyltransferase activity"/>
    <property type="evidence" value="ECO:0007669"/>
    <property type="project" value="UniProtKB-KW"/>
</dbReference>
<evidence type="ECO:0000313" key="2">
    <source>
        <dbReference type="EMBL" id="MFD1364595.1"/>
    </source>
</evidence>
<dbReference type="Gene3D" id="3.40.630.30">
    <property type="match status" value="1"/>
</dbReference>
<accession>A0ABW4A2W7</accession>
<keyword evidence="3" id="KW-1185">Reference proteome</keyword>
<name>A0ABW4A2W7_9ACTN</name>
<dbReference type="Proteomes" id="UP001597183">
    <property type="component" value="Unassembled WGS sequence"/>
</dbReference>
<dbReference type="InterPro" id="IPR000182">
    <property type="entry name" value="GNAT_dom"/>
</dbReference>
<protein>
    <submittedName>
        <fullName evidence="2">GNAT family N-acetyltransferase</fullName>
        <ecNumber evidence="2">2.3.1.-</ecNumber>
    </submittedName>
</protein>
<dbReference type="RefSeq" id="WP_317791569.1">
    <property type="nucleotide sequence ID" value="NZ_AP028461.1"/>
</dbReference>
<dbReference type="SUPFAM" id="SSF55729">
    <property type="entry name" value="Acyl-CoA N-acyltransferases (Nat)"/>
    <property type="match status" value="1"/>
</dbReference>
<reference evidence="3" key="1">
    <citation type="journal article" date="2019" name="Int. J. Syst. Evol. Microbiol.">
        <title>The Global Catalogue of Microorganisms (GCM) 10K type strain sequencing project: providing services to taxonomists for standard genome sequencing and annotation.</title>
        <authorList>
            <consortium name="The Broad Institute Genomics Platform"/>
            <consortium name="The Broad Institute Genome Sequencing Center for Infectious Disease"/>
            <person name="Wu L."/>
            <person name="Ma J."/>
        </authorList>
    </citation>
    <scope>NUCLEOTIDE SEQUENCE [LARGE SCALE GENOMIC DNA]</scope>
    <source>
        <strain evidence="3">CCM 7526</strain>
    </source>
</reference>
<sequence length="229" mass="24134">MWTVREATYWDIRPLSGVLAAAALPTLLGRWLEAEPVARGRQLFHHHVGRTAEAMQYGAARIVEDGDQVIAAALWLPCVTPGPPRAVTSTDGGAFAARLGELNAASGQAHEHQPHLRLAGLGVLPRWQRHGIASTLLTEVLAPVAARTRCLLAADDAVTAVAAQCGYRPYGDPVPLAGAATVQPMLRTADARAVHVHAETFAGRGRAGCAGRDTARTLSTVGTPGREAR</sequence>
<dbReference type="InterPro" id="IPR016181">
    <property type="entry name" value="Acyl_CoA_acyltransferase"/>
</dbReference>
<keyword evidence="2" id="KW-0012">Acyltransferase</keyword>
<keyword evidence="2" id="KW-0808">Transferase</keyword>
<dbReference type="EC" id="2.3.1.-" evidence="2"/>
<proteinExistence type="predicted"/>
<organism evidence="2 3">
    <name type="scientific">Actinoplanes sichuanensis</name>
    <dbReference type="NCBI Taxonomy" id="512349"/>
    <lineage>
        <taxon>Bacteria</taxon>
        <taxon>Bacillati</taxon>
        <taxon>Actinomycetota</taxon>
        <taxon>Actinomycetes</taxon>
        <taxon>Micromonosporales</taxon>
        <taxon>Micromonosporaceae</taxon>
        <taxon>Actinoplanes</taxon>
    </lineage>
</organism>
<evidence type="ECO:0000259" key="1">
    <source>
        <dbReference type="Pfam" id="PF00583"/>
    </source>
</evidence>
<dbReference type="Pfam" id="PF00583">
    <property type="entry name" value="Acetyltransf_1"/>
    <property type="match status" value="1"/>
</dbReference>
<evidence type="ECO:0000313" key="3">
    <source>
        <dbReference type="Proteomes" id="UP001597183"/>
    </source>
</evidence>